<proteinExistence type="predicted"/>
<feature type="region of interest" description="Disordered" evidence="2">
    <location>
        <begin position="82"/>
        <end position="104"/>
    </location>
</feature>
<dbReference type="Gene3D" id="3.30.565.10">
    <property type="entry name" value="Histidine kinase-like ATPase, C-terminal domain"/>
    <property type="match status" value="1"/>
</dbReference>
<reference evidence="4 5" key="1">
    <citation type="submission" date="2019-03" db="EMBL/GenBank/DDBJ databases">
        <title>Genomics of glacier-inhabiting Cryobacterium strains.</title>
        <authorList>
            <person name="Liu Q."/>
            <person name="Xin Y.-H."/>
        </authorList>
    </citation>
    <scope>NUCLEOTIDE SEQUENCE [LARGE SCALE GENOMIC DNA]</scope>
    <source>
        <strain evidence="4 5">TMT1-51</strain>
    </source>
</reference>
<dbReference type="EMBL" id="SOHA01000020">
    <property type="protein sequence ID" value="TFD30668.1"/>
    <property type="molecule type" value="Genomic_DNA"/>
</dbReference>
<organism evidence="4 5">
    <name type="scientific">Cryobacterium cryoconiti</name>
    <dbReference type="NCBI Taxonomy" id="1259239"/>
    <lineage>
        <taxon>Bacteria</taxon>
        <taxon>Bacillati</taxon>
        <taxon>Actinomycetota</taxon>
        <taxon>Actinomycetes</taxon>
        <taxon>Micrococcales</taxon>
        <taxon>Microbacteriaceae</taxon>
        <taxon>Cryobacterium</taxon>
    </lineage>
</organism>
<keyword evidence="1" id="KW-0808">Transferase</keyword>
<dbReference type="PANTHER" id="PTHR35526:SF3">
    <property type="entry name" value="ANTI-SIGMA-F FACTOR RSBW"/>
    <property type="match status" value="1"/>
</dbReference>
<evidence type="ECO:0000259" key="3">
    <source>
        <dbReference type="Pfam" id="PF13581"/>
    </source>
</evidence>
<dbReference type="Pfam" id="PF13581">
    <property type="entry name" value="HATPase_c_2"/>
    <property type="match status" value="1"/>
</dbReference>
<gene>
    <name evidence="4" type="ORF">E3T49_07355</name>
</gene>
<dbReference type="Proteomes" id="UP000297472">
    <property type="component" value="Unassembled WGS sequence"/>
</dbReference>
<evidence type="ECO:0000256" key="1">
    <source>
        <dbReference type="ARBA" id="ARBA00022527"/>
    </source>
</evidence>
<dbReference type="InterPro" id="IPR003594">
    <property type="entry name" value="HATPase_dom"/>
</dbReference>
<dbReference type="GO" id="GO:0005524">
    <property type="term" value="F:ATP binding"/>
    <property type="evidence" value="ECO:0007669"/>
    <property type="project" value="UniProtKB-KW"/>
</dbReference>
<comment type="caution">
    <text evidence="4">The sequence shown here is derived from an EMBL/GenBank/DDBJ whole genome shotgun (WGS) entry which is preliminary data.</text>
</comment>
<dbReference type="RefSeq" id="WP_134424321.1">
    <property type="nucleotide sequence ID" value="NZ_SOHA01000020.1"/>
</dbReference>
<evidence type="ECO:0000313" key="4">
    <source>
        <dbReference type="EMBL" id="TFD30668.1"/>
    </source>
</evidence>
<evidence type="ECO:0000256" key="2">
    <source>
        <dbReference type="SAM" id="MobiDB-lite"/>
    </source>
</evidence>
<keyword evidence="4" id="KW-0547">Nucleotide-binding</keyword>
<evidence type="ECO:0000313" key="5">
    <source>
        <dbReference type="Proteomes" id="UP000297472"/>
    </source>
</evidence>
<keyword evidence="1" id="KW-0418">Kinase</keyword>
<sequence>MTPAERDELVIEGDSLAIRRIGPWLRDRLDGLPADEAGEIAARLELAVHEVAMNMVDHARLPASALLRFRAAITDTVVEVSVTDPGEPFDPDTEKTPTAGTPQERGYGLMIVRKLVDHLEYTRLDAGNEWILRVNRTSPADPGTPEVSSTHD</sequence>
<keyword evidence="5" id="KW-1185">Reference proteome</keyword>
<name>A0A4Y8JXE7_9MICO</name>
<dbReference type="PANTHER" id="PTHR35526">
    <property type="entry name" value="ANTI-SIGMA-F FACTOR RSBW-RELATED"/>
    <property type="match status" value="1"/>
</dbReference>
<dbReference type="GO" id="GO:0004674">
    <property type="term" value="F:protein serine/threonine kinase activity"/>
    <property type="evidence" value="ECO:0007669"/>
    <property type="project" value="UniProtKB-KW"/>
</dbReference>
<keyword evidence="4" id="KW-0067">ATP-binding</keyword>
<protein>
    <submittedName>
        <fullName evidence="4">ATP-binding protein</fullName>
    </submittedName>
</protein>
<dbReference type="AlphaFoldDB" id="A0A4Y8JXE7"/>
<dbReference type="SUPFAM" id="SSF55874">
    <property type="entry name" value="ATPase domain of HSP90 chaperone/DNA topoisomerase II/histidine kinase"/>
    <property type="match status" value="1"/>
</dbReference>
<dbReference type="CDD" id="cd16936">
    <property type="entry name" value="HATPase_RsbW-like"/>
    <property type="match status" value="1"/>
</dbReference>
<keyword evidence="1" id="KW-0723">Serine/threonine-protein kinase</keyword>
<dbReference type="InterPro" id="IPR050267">
    <property type="entry name" value="Anti-sigma-factor_SerPK"/>
</dbReference>
<feature type="domain" description="Histidine kinase/HSP90-like ATPase" evidence="3">
    <location>
        <begin position="36"/>
        <end position="131"/>
    </location>
</feature>
<accession>A0A4Y8JXE7</accession>
<dbReference type="InterPro" id="IPR036890">
    <property type="entry name" value="HATPase_C_sf"/>
</dbReference>
<dbReference type="OrthoDB" id="3185978at2"/>